<dbReference type="InterPro" id="IPR015679">
    <property type="entry name" value="PLipase_D_fam"/>
</dbReference>
<evidence type="ECO:0000313" key="13">
    <source>
        <dbReference type="Proteomes" id="UP001190825"/>
    </source>
</evidence>
<name>A0ABX4TKW4_9HYPH</name>
<evidence type="ECO:0000256" key="8">
    <source>
        <dbReference type="ARBA" id="ARBA00023098"/>
    </source>
</evidence>
<keyword evidence="6" id="KW-0677">Repeat</keyword>
<evidence type="ECO:0000256" key="9">
    <source>
        <dbReference type="ARBA" id="ARBA00029594"/>
    </source>
</evidence>
<dbReference type="PANTHER" id="PTHR18896:SF76">
    <property type="entry name" value="PHOSPHOLIPASE"/>
    <property type="match status" value="1"/>
</dbReference>
<comment type="catalytic activity">
    <reaction evidence="1">
        <text>a 1,2-diacyl-sn-glycero-3-phosphocholine + H2O = a 1,2-diacyl-sn-glycero-3-phosphate + choline + H(+)</text>
        <dbReference type="Rhea" id="RHEA:14445"/>
        <dbReference type="ChEBI" id="CHEBI:15354"/>
        <dbReference type="ChEBI" id="CHEBI:15377"/>
        <dbReference type="ChEBI" id="CHEBI:15378"/>
        <dbReference type="ChEBI" id="CHEBI:57643"/>
        <dbReference type="ChEBI" id="CHEBI:58608"/>
        <dbReference type="EC" id="3.1.4.4"/>
    </reaction>
</comment>
<evidence type="ECO:0000256" key="5">
    <source>
        <dbReference type="ARBA" id="ARBA00022525"/>
    </source>
</evidence>
<organism evidence="12 13">
    <name type="scientific">Sinorhizobium medicae</name>
    <dbReference type="NCBI Taxonomy" id="110321"/>
    <lineage>
        <taxon>Bacteria</taxon>
        <taxon>Pseudomonadati</taxon>
        <taxon>Pseudomonadota</taxon>
        <taxon>Alphaproteobacteria</taxon>
        <taxon>Hyphomicrobiales</taxon>
        <taxon>Rhizobiaceae</taxon>
        <taxon>Sinorhizobium/Ensifer group</taxon>
        <taxon>Sinorhizobium</taxon>
    </lineage>
</organism>
<keyword evidence="7" id="KW-0378">Hydrolase</keyword>
<dbReference type="SUPFAM" id="SSF56024">
    <property type="entry name" value="Phospholipase D/nuclease"/>
    <property type="match status" value="2"/>
</dbReference>
<dbReference type="InterPro" id="IPR025202">
    <property type="entry name" value="PLD-like_dom"/>
</dbReference>
<dbReference type="Pfam" id="PF13091">
    <property type="entry name" value="PLDc_2"/>
    <property type="match status" value="1"/>
</dbReference>
<comment type="caution">
    <text evidence="12">The sequence shown here is derived from an EMBL/GenBank/DDBJ whole genome shotgun (WGS) entry which is preliminary data.</text>
</comment>
<accession>A0ABX4TKW4</accession>
<dbReference type="SMART" id="SM00155">
    <property type="entry name" value="PLDc"/>
    <property type="match status" value="2"/>
</dbReference>
<keyword evidence="5" id="KW-0964">Secreted</keyword>
<evidence type="ECO:0000256" key="10">
    <source>
        <dbReference type="SAM" id="MobiDB-lite"/>
    </source>
</evidence>
<dbReference type="EMBL" id="NBUC01000072">
    <property type="protein sequence ID" value="PLU03210.1"/>
    <property type="molecule type" value="Genomic_DNA"/>
</dbReference>
<proteinExistence type="predicted"/>
<protein>
    <recommendedName>
        <fullName evidence="4">Phospholipase D</fullName>
    </recommendedName>
    <alternativeName>
        <fullName evidence="9">Choline phosphatase</fullName>
    </alternativeName>
</protein>
<keyword evidence="8" id="KW-0443">Lipid metabolism</keyword>
<dbReference type="CDD" id="cd09140">
    <property type="entry name" value="PLDc_vPLD1_2_like_bac_1"/>
    <property type="match status" value="1"/>
</dbReference>
<evidence type="ECO:0000256" key="3">
    <source>
        <dbReference type="ARBA" id="ARBA00004613"/>
    </source>
</evidence>
<feature type="region of interest" description="Disordered" evidence="10">
    <location>
        <begin position="261"/>
        <end position="282"/>
    </location>
</feature>
<evidence type="ECO:0000256" key="1">
    <source>
        <dbReference type="ARBA" id="ARBA00000798"/>
    </source>
</evidence>
<sequence length="573" mass="63755">MFRHGGAGSLGKLCSAAILLLEQITVERDSFPIGMHGIGSLDWKNALTGNTAGRWRRASRPIIKEAENVWRSAPARHLSFLVDAAAYYACLDTMFEEAEEQLWITGWDFDPRIKLRPEDPHAESLGSTLERLAAQKPGLKIRILIWAMGPIYSGKSLRLFRKQQWAAHPQIELRFASHRALRGSHHQKLVCIDDRIAFAGGIDLTARRWDTPEHAAENELRRDPDGKPYDPVHDIQAIVEGEASRAIGDLCRARWTASTGEEVEAPRAKASKGARAGPWPNGTVPVLENCPVAIARTEPGSGKKRARREALRLTLDALRSARRHIYIENQYFASGRIGQLLCDRLQEPDGPEMVIITTRSSHGLLERIVMGGNRDRLVRRLTQADRYGRLRVAYPAVPASDGSEQEVMIHSKVVAIDDRFFRVGSSNFNHRSESLDTECDVAVEAANEGHRAAIAKIRNGLIAEHLDVHADAFAEALRKTNSLIAAIDRLNTRPRGIRSFDGIDNGGATDLVWGTEIVDPQRPIRPFYRTHKLLRRWVGQLLALLARLFSSSRRAASSATDSDIKPSGSGRKK</sequence>
<evidence type="ECO:0000256" key="2">
    <source>
        <dbReference type="ARBA" id="ARBA00003145"/>
    </source>
</evidence>
<dbReference type="PANTHER" id="PTHR18896">
    <property type="entry name" value="PHOSPHOLIPASE D"/>
    <property type="match status" value="1"/>
</dbReference>
<reference evidence="12 13" key="1">
    <citation type="journal article" date="2018" name="FEMS Microbiol. Ecol.">
        <title>Co-invading symbiotic mutualists of Medicago polymorpha retain high ancestral diversity and contain diverse accessory genomes.</title>
        <authorList>
            <person name="Porter S.S."/>
            <person name="Faber-Hammond J.J."/>
            <person name="Friesen M.L."/>
        </authorList>
    </citation>
    <scope>NUCLEOTIDE SEQUENCE [LARGE SCALE GENOMIC DNA]</scope>
    <source>
        <strain evidence="12 13">Str16</strain>
    </source>
</reference>
<evidence type="ECO:0000313" key="12">
    <source>
        <dbReference type="EMBL" id="PLU03210.1"/>
    </source>
</evidence>
<evidence type="ECO:0000256" key="4">
    <source>
        <dbReference type="ARBA" id="ARBA00018392"/>
    </source>
</evidence>
<dbReference type="CDD" id="cd09143">
    <property type="entry name" value="PLDc_vPLD1_2_like_bac_2"/>
    <property type="match status" value="1"/>
</dbReference>
<evidence type="ECO:0000256" key="7">
    <source>
        <dbReference type="ARBA" id="ARBA00022801"/>
    </source>
</evidence>
<comment type="function">
    <text evidence="2">Could be a virulence factor.</text>
</comment>
<keyword evidence="13" id="KW-1185">Reference proteome</keyword>
<dbReference type="PROSITE" id="PS50035">
    <property type="entry name" value="PLD"/>
    <property type="match status" value="2"/>
</dbReference>
<comment type="subcellular location">
    <subcellularLocation>
        <location evidence="3">Secreted</location>
    </subcellularLocation>
</comment>
<gene>
    <name evidence="12" type="ORF">BMJ33_14330</name>
</gene>
<dbReference type="InterPro" id="IPR001736">
    <property type="entry name" value="PLipase_D/transphosphatidylase"/>
</dbReference>
<dbReference type="Gene3D" id="3.30.870.10">
    <property type="entry name" value="Endonuclease Chain A"/>
    <property type="match status" value="2"/>
</dbReference>
<feature type="domain" description="PLD phosphodiesterase" evidence="11">
    <location>
        <begin position="181"/>
        <end position="208"/>
    </location>
</feature>
<evidence type="ECO:0000259" key="11">
    <source>
        <dbReference type="PROSITE" id="PS50035"/>
    </source>
</evidence>
<dbReference type="Proteomes" id="UP001190825">
    <property type="component" value="Unassembled WGS sequence"/>
</dbReference>
<evidence type="ECO:0000256" key="6">
    <source>
        <dbReference type="ARBA" id="ARBA00022737"/>
    </source>
</evidence>
<feature type="domain" description="PLD phosphodiesterase" evidence="11">
    <location>
        <begin position="405"/>
        <end position="432"/>
    </location>
</feature>
<dbReference type="Pfam" id="PF00614">
    <property type="entry name" value="PLDc"/>
    <property type="match status" value="1"/>
</dbReference>